<accession>A0AAV2CCW9</accession>
<feature type="compositionally biased region" description="Basic residues" evidence="1">
    <location>
        <begin position="109"/>
        <end position="124"/>
    </location>
</feature>
<feature type="region of interest" description="Disordered" evidence="1">
    <location>
        <begin position="1"/>
        <end position="124"/>
    </location>
</feature>
<keyword evidence="3" id="KW-1185">Reference proteome</keyword>
<dbReference type="Proteomes" id="UP001497516">
    <property type="component" value="Chromosome 1"/>
</dbReference>
<feature type="compositionally biased region" description="Basic and acidic residues" evidence="1">
    <location>
        <begin position="65"/>
        <end position="80"/>
    </location>
</feature>
<gene>
    <name evidence="2" type="ORF">LTRI10_LOCUS1719</name>
</gene>
<feature type="compositionally biased region" description="Basic and acidic residues" evidence="1">
    <location>
        <begin position="19"/>
        <end position="34"/>
    </location>
</feature>
<feature type="compositionally biased region" description="Basic and acidic residues" evidence="1">
    <location>
        <begin position="1"/>
        <end position="10"/>
    </location>
</feature>
<evidence type="ECO:0000313" key="2">
    <source>
        <dbReference type="EMBL" id="CAL1353849.1"/>
    </source>
</evidence>
<sequence length="124" mass="13498">MESNHHDRSTEPAPMDIGTESKRMHPEEGGEKQKVVTQKETAGRGTPTARVGQSSASLTMGAVKKFSEKERQEKGQRRPSVEAPGTGVSSGDKSSAAHPSKVHNGATRGARRYKRQIIHTKRKP</sequence>
<dbReference type="EMBL" id="OZ034813">
    <property type="protein sequence ID" value="CAL1353849.1"/>
    <property type="molecule type" value="Genomic_DNA"/>
</dbReference>
<organism evidence="2 3">
    <name type="scientific">Linum trigynum</name>
    <dbReference type="NCBI Taxonomy" id="586398"/>
    <lineage>
        <taxon>Eukaryota</taxon>
        <taxon>Viridiplantae</taxon>
        <taxon>Streptophyta</taxon>
        <taxon>Embryophyta</taxon>
        <taxon>Tracheophyta</taxon>
        <taxon>Spermatophyta</taxon>
        <taxon>Magnoliopsida</taxon>
        <taxon>eudicotyledons</taxon>
        <taxon>Gunneridae</taxon>
        <taxon>Pentapetalae</taxon>
        <taxon>rosids</taxon>
        <taxon>fabids</taxon>
        <taxon>Malpighiales</taxon>
        <taxon>Linaceae</taxon>
        <taxon>Linum</taxon>
    </lineage>
</organism>
<protein>
    <submittedName>
        <fullName evidence="2">Uncharacterized protein</fullName>
    </submittedName>
</protein>
<name>A0AAV2CCW9_9ROSI</name>
<evidence type="ECO:0000313" key="3">
    <source>
        <dbReference type="Proteomes" id="UP001497516"/>
    </source>
</evidence>
<evidence type="ECO:0000256" key="1">
    <source>
        <dbReference type="SAM" id="MobiDB-lite"/>
    </source>
</evidence>
<dbReference type="AlphaFoldDB" id="A0AAV2CCW9"/>
<proteinExistence type="predicted"/>
<reference evidence="2 3" key="1">
    <citation type="submission" date="2024-04" db="EMBL/GenBank/DDBJ databases">
        <authorList>
            <person name="Fracassetti M."/>
        </authorList>
    </citation>
    <scope>NUCLEOTIDE SEQUENCE [LARGE SCALE GENOMIC DNA]</scope>
</reference>